<dbReference type="AlphaFoldDB" id="A0A3B1E1V4"/>
<dbReference type="EMBL" id="UOGJ01000072">
    <property type="protein sequence ID" value="VAX35747.1"/>
    <property type="molecule type" value="Genomic_DNA"/>
</dbReference>
<dbReference type="Gene3D" id="2.10.260.10">
    <property type="match status" value="1"/>
</dbReference>
<dbReference type="SUPFAM" id="SSF89447">
    <property type="entry name" value="AbrB/MazE/MraZ-like"/>
    <property type="match status" value="1"/>
</dbReference>
<protein>
    <recommendedName>
        <fullName evidence="1">SpoVT-AbrB domain-containing protein</fullName>
    </recommendedName>
</protein>
<feature type="domain" description="SpoVT-AbrB" evidence="1">
    <location>
        <begin position="1"/>
        <end position="45"/>
    </location>
</feature>
<dbReference type="SMART" id="SM00966">
    <property type="entry name" value="SpoVT_AbrB"/>
    <property type="match status" value="1"/>
</dbReference>
<dbReference type="NCBIfam" id="TIGR01439">
    <property type="entry name" value="lp_hng_hel_AbrB"/>
    <property type="match status" value="1"/>
</dbReference>
<sequence length="78" mass="8646">MVTQVRDKGQITIPSSIRTSLNLSKNSILSIARIGDAILLTPKPSVFETVSDKFSKQAKKESITLDSLLKDLKKFRAK</sequence>
<accession>A0A3B1E1V4</accession>
<dbReference type="InterPro" id="IPR037914">
    <property type="entry name" value="SpoVT-AbrB_sf"/>
</dbReference>
<dbReference type="GO" id="GO:0003677">
    <property type="term" value="F:DNA binding"/>
    <property type="evidence" value="ECO:0007669"/>
    <property type="project" value="InterPro"/>
</dbReference>
<name>A0A3B1E1V4_9ZZZZ</name>
<dbReference type="InterPro" id="IPR007159">
    <property type="entry name" value="SpoVT-AbrB_dom"/>
</dbReference>
<gene>
    <name evidence="2" type="ORF">MNBD_UNCLBAC01-206</name>
</gene>
<evidence type="ECO:0000313" key="2">
    <source>
        <dbReference type="EMBL" id="VAX35747.1"/>
    </source>
</evidence>
<evidence type="ECO:0000259" key="1">
    <source>
        <dbReference type="PROSITE" id="PS51740"/>
    </source>
</evidence>
<dbReference type="PROSITE" id="PS51740">
    <property type="entry name" value="SPOVT_ABRB"/>
    <property type="match status" value="1"/>
</dbReference>
<proteinExistence type="predicted"/>
<reference evidence="2" key="1">
    <citation type="submission" date="2018-06" db="EMBL/GenBank/DDBJ databases">
        <authorList>
            <person name="Zhirakovskaya E."/>
        </authorList>
    </citation>
    <scope>NUCLEOTIDE SEQUENCE</scope>
</reference>
<dbReference type="Pfam" id="PF04014">
    <property type="entry name" value="MazE_antitoxin"/>
    <property type="match status" value="1"/>
</dbReference>
<organism evidence="2">
    <name type="scientific">hydrothermal vent metagenome</name>
    <dbReference type="NCBI Taxonomy" id="652676"/>
    <lineage>
        <taxon>unclassified sequences</taxon>
        <taxon>metagenomes</taxon>
        <taxon>ecological metagenomes</taxon>
    </lineage>
</organism>